<proteinExistence type="predicted"/>
<evidence type="ECO:0000313" key="1">
    <source>
        <dbReference type="EMBL" id="CAA9197966.1"/>
    </source>
</evidence>
<name>A0ABM8KJ30_9FLAO</name>
<evidence type="ECO:0000313" key="2">
    <source>
        <dbReference type="Proteomes" id="UP000474567"/>
    </source>
</evidence>
<comment type="caution">
    <text evidence="1">The sequence shown here is derived from an EMBL/GenBank/DDBJ whole genome shotgun (WGS) entry which is preliminary data.</text>
</comment>
<reference evidence="1 2" key="1">
    <citation type="submission" date="2020-02" db="EMBL/GenBank/DDBJ databases">
        <authorList>
            <person name="Criscuolo A."/>
        </authorList>
    </citation>
    <scope>NUCLEOTIDE SEQUENCE [LARGE SCALE GENOMIC DNA]</scope>
    <source>
        <strain evidence="1">CECT7796</strain>
    </source>
</reference>
<dbReference type="Proteomes" id="UP000474567">
    <property type="component" value="Unassembled WGS sequence"/>
</dbReference>
<protein>
    <submittedName>
        <fullName evidence="1">Uncharacterized protein</fullName>
    </submittedName>
</protein>
<organism evidence="1 2">
    <name type="scientific">Flavobacterium collinsii</name>
    <dbReference type="NCBI Taxonomy" id="1114861"/>
    <lineage>
        <taxon>Bacteria</taxon>
        <taxon>Pseudomonadati</taxon>
        <taxon>Bacteroidota</taxon>
        <taxon>Flavobacteriia</taxon>
        <taxon>Flavobacteriales</taxon>
        <taxon>Flavobacteriaceae</taxon>
        <taxon>Flavobacterium</taxon>
    </lineage>
</organism>
<accession>A0ABM8KJ30</accession>
<dbReference type="EMBL" id="CADCST010000078">
    <property type="protein sequence ID" value="CAA9197966.1"/>
    <property type="molecule type" value="Genomic_DNA"/>
</dbReference>
<gene>
    <name evidence="1" type="ORF">FLACOL7796_01937</name>
</gene>
<keyword evidence="2" id="KW-1185">Reference proteome</keyword>
<sequence length="53" mass="6473">MVEVTRFNSKLIQFEDFKWFPILRRPIIFYNALKEKSPRCEVAKLYLATDYKD</sequence>